<evidence type="ECO:0000313" key="1">
    <source>
        <dbReference type="EMBL" id="EFI27108.1"/>
    </source>
</evidence>
<dbReference type="RefSeq" id="XP_002910602.1">
    <property type="nucleotide sequence ID" value="XM_002910556.1"/>
</dbReference>
<accession>D6RPB5</accession>
<gene>
    <name evidence="1" type="ORF">CC1G_14933</name>
</gene>
<protein>
    <submittedName>
        <fullName evidence="1">Uncharacterized protein</fullName>
    </submittedName>
</protein>
<dbReference type="VEuPathDB" id="FungiDB:CC1G_14933"/>
<dbReference type="Proteomes" id="UP000001861">
    <property type="component" value="Unassembled WGS sequence"/>
</dbReference>
<reference evidence="1 2" key="1">
    <citation type="journal article" date="2010" name="Proc. Natl. Acad. Sci. U.S.A.">
        <title>Insights into evolution of multicellular fungi from the assembled chromosomes of the mushroom Coprinopsis cinerea (Coprinus cinereus).</title>
        <authorList>
            <person name="Stajich J.E."/>
            <person name="Wilke S.K."/>
            <person name="Ahren D."/>
            <person name="Au C.H."/>
            <person name="Birren B.W."/>
            <person name="Borodovsky M."/>
            <person name="Burns C."/>
            <person name="Canback B."/>
            <person name="Casselton L.A."/>
            <person name="Cheng C.K."/>
            <person name="Deng J."/>
            <person name="Dietrich F.S."/>
            <person name="Fargo D.C."/>
            <person name="Farman M.L."/>
            <person name="Gathman A.C."/>
            <person name="Goldberg J."/>
            <person name="Guigo R."/>
            <person name="Hoegger P.J."/>
            <person name="Hooker J.B."/>
            <person name="Huggins A."/>
            <person name="James T.Y."/>
            <person name="Kamada T."/>
            <person name="Kilaru S."/>
            <person name="Kodira C."/>
            <person name="Kues U."/>
            <person name="Kupfer D."/>
            <person name="Kwan H.S."/>
            <person name="Lomsadze A."/>
            <person name="Li W."/>
            <person name="Lilly W.W."/>
            <person name="Ma L.J."/>
            <person name="Mackey A.J."/>
            <person name="Manning G."/>
            <person name="Martin F."/>
            <person name="Muraguchi H."/>
            <person name="Natvig D.O."/>
            <person name="Palmerini H."/>
            <person name="Ramesh M.A."/>
            <person name="Rehmeyer C.J."/>
            <person name="Roe B.A."/>
            <person name="Shenoy N."/>
            <person name="Stanke M."/>
            <person name="Ter-Hovhannisyan V."/>
            <person name="Tunlid A."/>
            <person name="Velagapudi R."/>
            <person name="Vision T.J."/>
            <person name="Zeng Q."/>
            <person name="Zolan M.E."/>
            <person name="Pukkila P.J."/>
        </authorList>
    </citation>
    <scope>NUCLEOTIDE SEQUENCE [LARGE SCALE GENOMIC DNA]</scope>
    <source>
        <strain evidence="2">Okayama-7 / 130 / ATCC MYA-4618 / FGSC 9003</strain>
    </source>
</reference>
<sequence>MFEEYNRRERVVRVNTHFRKQYRELLESQDPRFKSPGFWSAAEDALDLRVH</sequence>
<name>D6RPB5_COPC7</name>
<keyword evidence="2" id="KW-1185">Reference proteome</keyword>
<dbReference type="AlphaFoldDB" id="D6RPB5"/>
<comment type="caution">
    <text evidence="1">The sequence shown here is derived from an EMBL/GenBank/DDBJ whole genome shotgun (WGS) entry which is preliminary data.</text>
</comment>
<organism evidence="1 2">
    <name type="scientific">Coprinopsis cinerea (strain Okayama-7 / 130 / ATCC MYA-4618 / FGSC 9003)</name>
    <name type="common">Inky cap fungus</name>
    <name type="synonym">Hormographiella aspergillata</name>
    <dbReference type="NCBI Taxonomy" id="240176"/>
    <lineage>
        <taxon>Eukaryota</taxon>
        <taxon>Fungi</taxon>
        <taxon>Dikarya</taxon>
        <taxon>Basidiomycota</taxon>
        <taxon>Agaricomycotina</taxon>
        <taxon>Agaricomycetes</taxon>
        <taxon>Agaricomycetidae</taxon>
        <taxon>Agaricales</taxon>
        <taxon>Agaricineae</taxon>
        <taxon>Psathyrellaceae</taxon>
        <taxon>Coprinopsis</taxon>
    </lineage>
</organism>
<dbReference type="GeneID" id="9379394"/>
<dbReference type="KEGG" id="cci:CC1G_14933"/>
<dbReference type="InParanoid" id="D6RPB5"/>
<dbReference type="EMBL" id="AACS02000008">
    <property type="protein sequence ID" value="EFI27108.1"/>
    <property type="molecule type" value="Genomic_DNA"/>
</dbReference>
<evidence type="ECO:0000313" key="2">
    <source>
        <dbReference type="Proteomes" id="UP000001861"/>
    </source>
</evidence>
<proteinExistence type="predicted"/>
<dbReference type="HOGENOM" id="CLU_3106258_0_0_1"/>